<dbReference type="Proteomes" id="UP000321353">
    <property type="component" value="Chromosome"/>
</dbReference>
<reference evidence="2 3" key="1">
    <citation type="submission" date="2019-02" db="EMBL/GenBank/DDBJ databases">
        <title>Planctomycetal bacteria perform biofilm scaping via a novel small molecule.</title>
        <authorList>
            <person name="Jeske O."/>
            <person name="Boedeker C."/>
            <person name="Wiegand S."/>
            <person name="Breitling P."/>
            <person name="Kallscheuer N."/>
            <person name="Jogler M."/>
            <person name="Rohde M."/>
            <person name="Petersen J."/>
            <person name="Medema M.H."/>
            <person name="Surup F."/>
            <person name="Jogler C."/>
        </authorList>
    </citation>
    <scope>NUCLEOTIDE SEQUENCE [LARGE SCALE GENOMIC DNA]</scope>
    <source>
        <strain evidence="2 3">Mal15</strain>
    </source>
</reference>
<dbReference type="AlphaFoldDB" id="A0A5B9MCP2"/>
<proteinExistence type="predicted"/>
<accession>A0A5B9MCP2</accession>
<dbReference type="EMBL" id="CP036264">
    <property type="protein sequence ID" value="QEF99101.1"/>
    <property type="molecule type" value="Genomic_DNA"/>
</dbReference>
<dbReference type="KEGG" id="smam:Mal15_31610"/>
<protein>
    <submittedName>
        <fullName evidence="2">Uncharacterized protein</fullName>
    </submittedName>
</protein>
<keyword evidence="3" id="KW-1185">Reference proteome</keyword>
<organism evidence="2 3">
    <name type="scientific">Stieleria maiorica</name>
    <dbReference type="NCBI Taxonomy" id="2795974"/>
    <lineage>
        <taxon>Bacteria</taxon>
        <taxon>Pseudomonadati</taxon>
        <taxon>Planctomycetota</taxon>
        <taxon>Planctomycetia</taxon>
        <taxon>Pirellulales</taxon>
        <taxon>Pirellulaceae</taxon>
        <taxon>Stieleria</taxon>
    </lineage>
</organism>
<evidence type="ECO:0000313" key="2">
    <source>
        <dbReference type="EMBL" id="QEF99101.1"/>
    </source>
</evidence>
<gene>
    <name evidence="2" type="ORF">Mal15_31610</name>
</gene>
<evidence type="ECO:0000313" key="3">
    <source>
        <dbReference type="Proteomes" id="UP000321353"/>
    </source>
</evidence>
<name>A0A5B9MCP2_9BACT</name>
<evidence type="ECO:0000256" key="1">
    <source>
        <dbReference type="SAM" id="MobiDB-lite"/>
    </source>
</evidence>
<feature type="compositionally biased region" description="Polar residues" evidence="1">
    <location>
        <begin position="60"/>
        <end position="69"/>
    </location>
</feature>
<feature type="compositionally biased region" description="Basic and acidic residues" evidence="1">
    <location>
        <begin position="48"/>
        <end position="57"/>
    </location>
</feature>
<sequence>MTQLKFCKTCPICGRKTLIPIQCFGKEITCGHCHSDFRATAPTGNRANESELMDRADSLLATSSGGRLS</sequence>
<dbReference type="RefSeq" id="WP_147868561.1">
    <property type="nucleotide sequence ID" value="NZ_CP036264.1"/>
</dbReference>
<feature type="region of interest" description="Disordered" evidence="1">
    <location>
        <begin position="43"/>
        <end position="69"/>
    </location>
</feature>